<gene>
    <name evidence="9" type="primary">LOC123108462</name>
</gene>
<keyword evidence="4" id="KW-0805">Transcription regulation</keyword>
<dbReference type="SMR" id="A0A3B6KSC0"/>
<dbReference type="PROSITE" id="PS51320">
    <property type="entry name" value="TIFY"/>
    <property type="match status" value="1"/>
</dbReference>
<dbReference type="Gramene" id="TraesRN5A0101264300.1">
    <property type="protein sequence ID" value="TraesRN5A0101264300.1"/>
    <property type="gene ID" value="TraesRN5A0101264300"/>
</dbReference>
<reference evidence="9" key="1">
    <citation type="submission" date="2018-08" db="EMBL/GenBank/DDBJ databases">
        <authorList>
            <person name="Rossello M."/>
        </authorList>
    </citation>
    <scope>NUCLEOTIDE SEQUENCE [LARGE SCALE GENOMIC DNA]</scope>
    <source>
        <strain evidence="9">cv. Chinese Spring</strain>
    </source>
</reference>
<feature type="region of interest" description="Disordered" evidence="7">
    <location>
        <begin position="1"/>
        <end position="35"/>
    </location>
</feature>
<evidence type="ECO:0000256" key="5">
    <source>
        <dbReference type="ARBA" id="ARBA00023163"/>
    </source>
</evidence>
<comment type="subcellular location">
    <subcellularLocation>
        <location evidence="6">Nucleus</location>
    </subcellularLocation>
</comment>
<feature type="compositionally biased region" description="Low complexity" evidence="7">
    <location>
        <begin position="207"/>
        <end position="219"/>
    </location>
</feature>
<dbReference type="Pfam" id="PF09425">
    <property type="entry name" value="Jas_motif"/>
    <property type="match status" value="1"/>
</dbReference>
<feature type="region of interest" description="Disordered" evidence="7">
    <location>
        <begin position="264"/>
        <end position="302"/>
    </location>
</feature>
<keyword evidence="6" id="KW-0539">Nucleus</keyword>
<dbReference type="STRING" id="4565.A0A3B6KSC0"/>
<dbReference type="InterPro" id="IPR010399">
    <property type="entry name" value="Tify_dom"/>
</dbReference>
<dbReference type="Pfam" id="PF06200">
    <property type="entry name" value="tify"/>
    <property type="match status" value="1"/>
</dbReference>
<organism evidence="9">
    <name type="scientific">Triticum aestivum</name>
    <name type="common">Wheat</name>
    <dbReference type="NCBI Taxonomy" id="4565"/>
    <lineage>
        <taxon>Eukaryota</taxon>
        <taxon>Viridiplantae</taxon>
        <taxon>Streptophyta</taxon>
        <taxon>Embryophyta</taxon>
        <taxon>Tracheophyta</taxon>
        <taxon>Spermatophyta</taxon>
        <taxon>Magnoliopsida</taxon>
        <taxon>Liliopsida</taxon>
        <taxon>Poales</taxon>
        <taxon>Poaceae</taxon>
        <taxon>BOP clade</taxon>
        <taxon>Pooideae</taxon>
        <taxon>Triticodae</taxon>
        <taxon>Triticeae</taxon>
        <taxon>Triticinae</taxon>
        <taxon>Triticum</taxon>
    </lineage>
</organism>
<dbReference type="GeneID" id="123108462"/>
<evidence type="ECO:0000256" key="7">
    <source>
        <dbReference type="SAM" id="MobiDB-lite"/>
    </source>
</evidence>
<dbReference type="EnsemblPlants" id="TraesCS5A02G533100.1">
    <property type="protein sequence ID" value="TraesCS5A02G533100.1"/>
    <property type="gene ID" value="TraesCS5A02G533100"/>
</dbReference>
<dbReference type="PANTHER" id="PTHR33077:SF90">
    <property type="entry name" value="PROTEIN TIFY 7"/>
    <property type="match status" value="1"/>
</dbReference>
<evidence type="ECO:0000256" key="3">
    <source>
        <dbReference type="ARBA" id="ARBA00022843"/>
    </source>
</evidence>
<dbReference type="RefSeq" id="XP_044386180.1">
    <property type="nucleotide sequence ID" value="XM_044530245.1"/>
</dbReference>
<dbReference type="Gramene" id="TraesCS5A02G533100.1">
    <property type="protein sequence ID" value="TraesCS5A02G533100.1"/>
    <property type="gene ID" value="TraesCS5A02G533100"/>
</dbReference>
<dbReference type="Gramene" id="TraesCS5A03G1244300.1">
    <property type="protein sequence ID" value="TraesCS5A03G1244300.1.CDS"/>
    <property type="gene ID" value="TraesCS5A03G1244300"/>
</dbReference>
<evidence type="ECO:0000256" key="4">
    <source>
        <dbReference type="ARBA" id="ARBA00023015"/>
    </source>
</evidence>
<dbReference type="GO" id="GO:0031347">
    <property type="term" value="P:regulation of defense response"/>
    <property type="evidence" value="ECO:0000318"/>
    <property type="project" value="GO_Central"/>
</dbReference>
<dbReference type="GO" id="GO:2000022">
    <property type="term" value="P:regulation of jasmonic acid mediated signaling pathway"/>
    <property type="evidence" value="ECO:0000318"/>
    <property type="project" value="GO_Central"/>
</dbReference>
<evidence type="ECO:0000256" key="2">
    <source>
        <dbReference type="ARBA" id="ARBA00022819"/>
    </source>
</evidence>
<dbReference type="SMART" id="SM00979">
    <property type="entry name" value="TIFY"/>
    <property type="match status" value="1"/>
</dbReference>
<evidence type="ECO:0000313" key="9">
    <source>
        <dbReference type="EnsemblPlants" id="TraesCS5A02G533100.1"/>
    </source>
</evidence>
<keyword evidence="10" id="KW-1185">Reference proteome</keyword>
<comment type="similarity">
    <text evidence="1 6">Belongs to the TIFY/JAZ family.</text>
</comment>
<proteinExistence type="inferred from homology"/>
<dbReference type="InterPro" id="IPR040390">
    <property type="entry name" value="TIFY/JAZ"/>
</dbReference>
<dbReference type="Gramene" id="TraesWEE_scaffold_047432_01G000300.1">
    <property type="protein sequence ID" value="TraesWEE_scaffold_047432_01G000300.1"/>
    <property type="gene ID" value="TraesWEE_scaffold_047432_01G000300"/>
</dbReference>
<protein>
    <recommendedName>
        <fullName evidence="6">Protein TIFY</fullName>
    </recommendedName>
    <alternativeName>
        <fullName evidence="6">Jasmonate ZIM domain-containing protein</fullName>
    </alternativeName>
</protein>
<dbReference type="InterPro" id="IPR018467">
    <property type="entry name" value="CCT_CS"/>
</dbReference>
<accession>A0A3B6KSC0</accession>
<dbReference type="GO" id="GO:0005634">
    <property type="term" value="C:nucleus"/>
    <property type="evidence" value="ECO:0000318"/>
    <property type="project" value="GO_Central"/>
</dbReference>
<feature type="compositionally biased region" description="Polar residues" evidence="7">
    <location>
        <begin position="280"/>
        <end position="302"/>
    </location>
</feature>
<dbReference type="Gramene" id="TraesROB_scaffold_014958_01G000100.1">
    <property type="protein sequence ID" value="TraesROB_scaffold_014958_01G000100.1"/>
    <property type="gene ID" value="TraesROB_scaffold_014958_01G000100"/>
</dbReference>
<dbReference type="Gramene" id="TraesSYM5A03G02807890.1">
    <property type="protein sequence ID" value="TraesSYM5A03G02807890.1"/>
    <property type="gene ID" value="TraesSYM5A03G02807890"/>
</dbReference>
<dbReference type="Gramene" id="TraesLAC5A03G02732870.1">
    <property type="protein sequence ID" value="TraesLAC5A03G02732870.1"/>
    <property type="gene ID" value="TraesLAC5A03G02732870"/>
</dbReference>
<dbReference type="KEGG" id="taes:123108462"/>
<evidence type="ECO:0000256" key="6">
    <source>
        <dbReference type="RuleBase" id="RU369065"/>
    </source>
</evidence>
<evidence type="ECO:0000256" key="1">
    <source>
        <dbReference type="ARBA" id="ARBA00008614"/>
    </source>
</evidence>
<keyword evidence="5" id="KW-0804">Transcription</keyword>
<dbReference type="Gramene" id="TraesNOR5A03G02802610.1">
    <property type="protein sequence ID" value="TraesNOR5A03G02802610.1"/>
    <property type="gene ID" value="TraesNOR5A03G02802610"/>
</dbReference>
<keyword evidence="3" id="KW-0832">Ubl conjugation</keyword>
<dbReference type="OrthoDB" id="695276at2759"/>
<evidence type="ECO:0000259" key="8">
    <source>
        <dbReference type="PROSITE" id="PS51320"/>
    </source>
</evidence>
<evidence type="ECO:0000313" key="10">
    <source>
        <dbReference type="Proteomes" id="UP000019116"/>
    </source>
</evidence>
<dbReference type="AlphaFoldDB" id="A0A3B6KSC0"/>
<feature type="region of interest" description="Disordered" evidence="7">
    <location>
        <begin position="201"/>
        <end position="234"/>
    </location>
</feature>
<comment type="domain">
    <text evidence="6">The jas domain is required for interaction with COI1.</text>
</comment>
<reference evidence="9" key="2">
    <citation type="submission" date="2018-10" db="UniProtKB">
        <authorList>
            <consortium name="EnsemblPlants"/>
        </authorList>
    </citation>
    <scope>IDENTIFICATION</scope>
</reference>
<dbReference type="Gramene" id="TraesJAG5A03G02779250.1">
    <property type="protein sequence ID" value="TraesJAG5A03G02779250.1"/>
    <property type="gene ID" value="TraesJAG5A03G02779250"/>
</dbReference>
<dbReference type="GO" id="GO:0009611">
    <property type="term" value="P:response to wounding"/>
    <property type="evidence" value="ECO:0000318"/>
    <property type="project" value="GO_Central"/>
</dbReference>
<dbReference type="Proteomes" id="UP000019116">
    <property type="component" value="Chromosome 5A"/>
</dbReference>
<dbReference type="Gramene" id="TraesMAC5A03G02777070.1">
    <property type="protein sequence ID" value="TraesMAC5A03G02777070.1"/>
    <property type="gene ID" value="TraesMAC5A03G02777070"/>
</dbReference>
<name>A0A3B6KSC0_WHEAT</name>
<comment type="function">
    <text evidence="6">Repressor of jasmonate responses.</text>
</comment>
<keyword evidence="2 6" id="KW-1184">Jasmonic acid signaling pathway</keyword>
<feature type="domain" description="Tify" evidence="8">
    <location>
        <begin position="128"/>
        <end position="162"/>
    </location>
</feature>
<dbReference type="Gramene" id="TraesKAR5A01G0424490.1">
    <property type="protein sequence ID" value="cds.TraesKAR5A01G0424490.1"/>
    <property type="gene ID" value="TraesKAR5A01G0424490"/>
</dbReference>
<dbReference type="Gramene" id="TraesCLE_scaffold_063080_01G000200.1">
    <property type="protein sequence ID" value="TraesCLE_scaffold_063080_01G000200.1"/>
    <property type="gene ID" value="TraesCLE_scaffold_063080_01G000200"/>
</dbReference>
<dbReference type="PANTHER" id="PTHR33077">
    <property type="entry name" value="PROTEIN TIFY 4A-RELATED-RELATED"/>
    <property type="match status" value="1"/>
</dbReference>
<sequence length="302" mass="32084">MSMEIGSNDCEEEEEDTGNGNPMKPGTLLHSAYPPPPGLLRRGAPVTHRRQSQQAIPAPFMSSGPPTADTPMPHHQGQLGMFHGQHGGSRPLFCPPGSYPSAADAIASRNQQRFTANSAVYAPSRRIWNPNSTLMTMFYNGAVNMFDVPVDKAREIMVLASRTSVSDNAARVPVPEPRHVSVISSPIPAVSQAPTISKRIPGYQNYTPAPTTSSGVPSSVVPPPSQASSAQRMQQASPAVAAAIKPIAVHQSRKASLARFLEKRKERVSSVTPYPLSKSPLVSSGTFGSASTPSRLSSAKSL</sequence>